<name>A0A0G1ZX62_9BACT</name>
<dbReference type="Pfam" id="PF13328">
    <property type="entry name" value="HD_4"/>
    <property type="match status" value="1"/>
</dbReference>
<proteinExistence type="predicted"/>
<evidence type="ECO:0008006" key="3">
    <source>
        <dbReference type="Google" id="ProtNLM"/>
    </source>
</evidence>
<dbReference type="PATRIC" id="fig|1618980.3.peg.191"/>
<comment type="caution">
    <text evidence="1">The sequence shown here is derived from an EMBL/GenBank/DDBJ whole genome shotgun (WGS) entry which is preliminary data.</text>
</comment>
<reference evidence="1 2" key="1">
    <citation type="journal article" date="2015" name="Nature">
        <title>rRNA introns, odd ribosomes, and small enigmatic genomes across a large radiation of phyla.</title>
        <authorList>
            <person name="Brown C.T."/>
            <person name="Hug L.A."/>
            <person name="Thomas B.C."/>
            <person name="Sharon I."/>
            <person name="Castelle C.J."/>
            <person name="Singh A."/>
            <person name="Wilkins M.J."/>
            <person name="Williams K.H."/>
            <person name="Banfield J.F."/>
        </authorList>
    </citation>
    <scope>NUCLEOTIDE SEQUENCE [LARGE SCALE GENOMIC DNA]</scope>
</reference>
<dbReference type="PANTHER" id="PTHR21262">
    <property type="entry name" value="GUANOSINE-3',5'-BIS DIPHOSPHATE 3'-PYROPHOSPHOHYDROLASE"/>
    <property type="match status" value="1"/>
</dbReference>
<dbReference type="AlphaFoldDB" id="A0A0G1ZX62"/>
<dbReference type="SUPFAM" id="SSF109604">
    <property type="entry name" value="HD-domain/PDEase-like"/>
    <property type="match status" value="1"/>
</dbReference>
<organism evidence="1 2">
    <name type="scientific">Candidatus Uhrbacteria bacterium GW2011_GWA2_53_10</name>
    <dbReference type="NCBI Taxonomy" id="1618980"/>
    <lineage>
        <taxon>Bacteria</taxon>
        <taxon>Candidatus Uhriibacteriota</taxon>
    </lineage>
</organism>
<dbReference type="Proteomes" id="UP000034711">
    <property type="component" value="Unassembled WGS sequence"/>
</dbReference>
<protein>
    <recommendedName>
        <fullName evidence="3">(P)ppGpp synthetase I, SpoT/RelA</fullName>
    </recommendedName>
</protein>
<evidence type="ECO:0000313" key="1">
    <source>
        <dbReference type="EMBL" id="KKW32997.1"/>
    </source>
</evidence>
<feature type="non-terminal residue" evidence="1">
    <location>
        <position position="114"/>
    </location>
</feature>
<dbReference type="Gene3D" id="1.10.3210.10">
    <property type="entry name" value="Hypothetical protein af1432"/>
    <property type="match status" value="1"/>
</dbReference>
<dbReference type="GO" id="GO:0005886">
    <property type="term" value="C:plasma membrane"/>
    <property type="evidence" value="ECO:0007669"/>
    <property type="project" value="TreeGrafter"/>
</dbReference>
<dbReference type="EMBL" id="LCRI01000008">
    <property type="protein sequence ID" value="KKW32997.1"/>
    <property type="molecule type" value="Genomic_DNA"/>
</dbReference>
<accession>A0A0G1ZX62</accession>
<sequence>MPLMSEIVRTIDDLLNLIQRNYRQPDLELIRRAYTMAESAHRGESRLTGHPYVTHPLAVAYKLAEMGIHMNVVAAGLLHDAVEDTGIEIEDIRKQFGNDIAGLVDSVTKLKKVK</sequence>
<gene>
    <name evidence="1" type="ORF">UY77_C0008G0014</name>
</gene>
<dbReference type="PANTHER" id="PTHR21262:SF31">
    <property type="entry name" value="GTP PYROPHOSPHOKINASE"/>
    <property type="match status" value="1"/>
</dbReference>
<evidence type="ECO:0000313" key="2">
    <source>
        <dbReference type="Proteomes" id="UP000034711"/>
    </source>
</evidence>